<feature type="non-terminal residue" evidence="1">
    <location>
        <position position="56"/>
    </location>
</feature>
<organism evidence="1 2">
    <name type="scientific">Caligus rogercresseyi</name>
    <name type="common">Sea louse</name>
    <dbReference type="NCBI Taxonomy" id="217165"/>
    <lineage>
        <taxon>Eukaryota</taxon>
        <taxon>Metazoa</taxon>
        <taxon>Ecdysozoa</taxon>
        <taxon>Arthropoda</taxon>
        <taxon>Crustacea</taxon>
        <taxon>Multicrustacea</taxon>
        <taxon>Hexanauplia</taxon>
        <taxon>Copepoda</taxon>
        <taxon>Siphonostomatoida</taxon>
        <taxon>Caligidae</taxon>
        <taxon>Caligus</taxon>
    </lineage>
</organism>
<evidence type="ECO:0000313" key="2">
    <source>
        <dbReference type="Proteomes" id="UP000595437"/>
    </source>
</evidence>
<proteinExistence type="predicted"/>
<keyword evidence="2" id="KW-1185">Reference proteome</keyword>
<reference evidence="2" key="1">
    <citation type="submission" date="2021-01" db="EMBL/GenBank/DDBJ databases">
        <title>Caligus Genome Assembly.</title>
        <authorList>
            <person name="Gallardo-Escarate C."/>
        </authorList>
    </citation>
    <scope>NUCLEOTIDE SEQUENCE [LARGE SCALE GENOMIC DNA]</scope>
</reference>
<dbReference type="EMBL" id="CP045905">
    <property type="protein sequence ID" value="QQP36811.1"/>
    <property type="molecule type" value="Genomic_DNA"/>
</dbReference>
<gene>
    <name evidence="1" type="ORF">FKW44_022014</name>
</gene>
<dbReference type="Proteomes" id="UP000595437">
    <property type="component" value="Chromosome 16"/>
</dbReference>
<sequence length="56" mass="6173">VDNLRSIIIGAAARYSALSLRVPNAGSSSWEWAGDLIRYVPSMSAEHLNAFKRILK</sequence>
<evidence type="ECO:0000313" key="1">
    <source>
        <dbReference type="EMBL" id="QQP36811.1"/>
    </source>
</evidence>
<protein>
    <submittedName>
        <fullName evidence="1">Uncharacterized protein</fullName>
    </submittedName>
</protein>
<feature type="non-terminal residue" evidence="1">
    <location>
        <position position="1"/>
    </location>
</feature>
<name>A0A7T8GSP9_CALRO</name>
<accession>A0A7T8GSP9</accession>
<dbReference type="AlphaFoldDB" id="A0A7T8GSP9"/>